<dbReference type="AlphaFoldDB" id="A0AAJ5Z4J0"/>
<evidence type="ECO:0000313" key="3">
    <source>
        <dbReference type="Proteomes" id="UP001217582"/>
    </source>
</evidence>
<name>A0AAJ5Z4J0_9BASI</name>
<proteinExistence type="predicted"/>
<protein>
    <recommendedName>
        <fullName evidence="1">SET domain-containing protein</fullName>
    </recommendedName>
</protein>
<evidence type="ECO:0000259" key="1">
    <source>
        <dbReference type="PROSITE" id="PS50280"/>
    </source>
</evidence>
<gene>
    <name evidence="2" type="ORF">MARU1_001017</name>
</gene>
<dbReference type="InterPro" id="IPR046341">
    <property type="entry name" value="SET_dom_sf"/>
</dbReference>
<accession>A0AAJ5Z4J0</accession>
<sequence>MEKLLHSLRNLDLAVPNGEQIVALIDADPRTEKQLAQQLAVPARIELNEEDAGSAVMDAALMSGATEAMLENYNTTLKKETDMLAREVENLKKPIKLKRVPLKALLAAQDATIRRREAERAAGTSEDGRVYIPRQIMDTEHTYCSERPLSELSRIDWDDLCAPKRFEHKYLLVQVASRLALYASCSFVGVTPSGGALPVSIAHFTPNLHLHGPELDALLPVGTKLLIREPYLSQHYLGVGGPITGDKGVVGVRVDTPSDVHVLDNDAPVLQGVTWAHDLDAPMPSDVLWRQEGPVSRAPPHAAPFVARERVQTAVRALLDQERPGAAWREVRAAERYGIWGASVEDTLLQVDVLLALGQYDQALERLQHAPDLEESVLQRRQAAEVAIRLGRGGPSDTDLHGMFLCTLHDPTPRFAYAEYVGPVNVQDIPGAGRGLVLTRDVAEGELLLFCRAMGSTYAKDPACDGLPLLRCNPDAGVTSTTTQVLAATRCIHAILDRPELARLFLGLTAGPQTPCSRYVHEPYPVQKPVPSDVLEPVYVSAHYVNNVLRFNAFGPAAVPAAEAGDDPMSRSTMPHPLPAILNHACLPNVSSVFFGDFVTTRALHPLPKGTQIMHQYVQGELPYDARQAQLSKHGFICTCRLCALDVADGVEQRKRREEVFARDWPPLLERSRALLKGRADSEAHQDMAAALLAAANSLESTYAPTRGALRPDMVDVWYRAAMHVRQYDVPQAVRLARQSLEATGAVIEPFKPGKRHVSHLPDLHFDGAIRSMLMLFDMHWQRHESDEALAWIDAALQTHMCMIGGGRALFVQRWAHGDYPLDAWLATC</sequence>
<dbReference type="SUPFAM" id="SSF82199">
    <property type="entry name" value="SET domain"/>
    <property type="match status" value="1"/>
</dbReference>
<organism evidence="2 3">
    <name type="scientific">Malassezia arunalokei</name>
    <dbReference type="NCBI Taxonomy" id="1514897"/>
    <lineage>
        <taxon>Eukaryota</taxon>
        <taxon>Fungi</taxon>
        <taxon>Dikarya</taxon>
        <taxon>Basidiomycota</taxon>
        <taxon>Ustilaginomycotina</taxon>
        <taxon>Malasseziomycetes</taxon>
        <taxon>Malasseziales</taxon>
        <taxon>Malasseziaceae</taxon>
        <taxon>Malassezia</taxon>
    </lineage>
</organism>
<feature type="domain" description="SET" evidence="1">
    <location>
        <begin position="422"/>
        <end position="618"/>
    </location>
</feature>
<dbReference type="EMBL" id="CP119917">
    <property type="protein sequence ID" value="WFD15006.1"/>
    <property type="molecule type" value="Genomic_DNA"/>
</dbReference>
<evidence type="ECO:0000313" key="2">
    <source>
        <dbReference type="EMBL" id="WFD15006.1"/>
    </source>
</evidence>
<dbReference type="InterPro" id="IPR001214">
    <property type="entry name" value="SET_dom"/>
</dbReference>
<dbReference type="InterPro" id="IPR053209">
    <property type="entry name" value="Gramillin-biosynth_MTr"/>
</dbReference>
<dbReference type="PANTHER" id="PTHR47643">
    <property type="entry name" value="TPR DOMAIN PROTEIN (AFU_ORTHOLOGUE AFUA_5G12710)"/>
    <property type="match status" value="1"/>
</dbReference>
<dbReference type="Gene3D" id="2.170.270.10">
    <property type="entry name" value="SET domain"/>
    <property type="match status" value="1"/>
</dbReference>
<reference evidence="2 3" key="1">
    <citation type="submission" date="2023-03" db="EMBL/GenBank/DDBJ databases">
        <title>Mating type loci evolution in Malassezia.</title>
        <authorList>
            <person name="Coelho M.A."/>
        </authorList>
    </citation>
    <scope>NUCLEOTIDE SEQUENCE [LARGE SCALE GENOMIC DNA]</scope>
    <source>
        <strain evidence="2 3">CBS 13387</strain>
    </source>
</reference>
<dbReference type="Proteomes" id="UP001217582">
    <property type="component" value="Chromosome 2"/>
</dbReference>
<dbReference type="PROSITE" id="PS50280">
    <property type="entry name" value="SET"/>
    <property type="match status" value="1"/>
</dbReference>
<dbReference type="PANTHER" id="PTHR47643:SF2">
    <property type="entry name" value="TPR DOMAIN PROTEIN (AFU_ORTHOLOGUE AFUA_5G12710)"/>
    <property type="match status" value="1"/>
</dbReference>
<keyword evidence="3" id="KW-1185">Reference proteome</keyword>